<evidence type="ECO:0008006" key="3">
    <source>
        <dbReference type="Google" id="ProtNLM"/>
    </source>
</evidence>
<organism evidence="1 2">
    <name type="scientific">Callipepla squamata</name>
    <name type="common">Scaled quail</name>
    <dbReference type="NCBI Taxonomy" id="9009"/>
    <lineage>
        <taxon>Eukaryota</taxon>
        <taxon>Metazoa</taxon>
        <taxon>Chordata</taxon>
        <taxon>Craniata</taxon>
        <taxon>Vertebrata</taxon>
        <taxon>Euteleostomi</taxon>
        <taxon>Archelosauria</taxon>
        <taxon>Archosauria</taxon>
        <taxon>Dinosauria</taxon>
        <taxon>Saurischia</taxon>
        <taxon>Theropoda</taxon>
        <taxon>Coelurosauria</taxon>
        <taxon>Aves</taxon>
        <taxon>Neognathae</taxon>
        <taxon>Galloanserae</taxon>
        <taxon>Galliformes</taxon>
        <taxon>Odontophoridae</taxon>
        <taxon>Callipepla</taxon>
    </lineage>
</organism>
<accession>A0A226NE13</accession>
<dbReference type="Proteomes" id="UP000198323">
    <property type="component" value="Unassembled WGS sequence"/>
</dbReference>
<keyword evidence="2" id="KW-1185">Reference proteome</keyword>
<evidence type="ECO:0000313" key="2">
    <source>
        <dbReference type="Proteomes" id="UP000198323"/>
    </source>
</evidence>
<dbReference type="STRING" id="9009.A0A226NE13"/>
<proteinExistence type="predicted"/>
<dbReference type="Gene3D" id="2.10.50.10">
    <property type="entry name" value="Tumor Necrosis Factor Receptor, subunit A, domain 2"/>
    <property type="match status" value="3"/>
</dbReference>
<dbReference type="InterPro" id="IPR009030">
    <property type="entry name" value="Growth_fac_rcpt_cys_sf"/>
</dbReference>
<dbReference type="OrthoDB" id="439917at2759"/>
<feature type="non-terminal residue" evidence="1">
    <location>
        <position position="1"/>
    </location>
</feature>
<dbReference type="SMART" id="SM01411">
    <property type="entry name" value="Ephrin_rec_like"/>
    <property type="match status" value="14"/>
</dbReference>
<reference evidence="1 2" key="1">
    <citation type="submission" date="2016-07" db="EMBL/GenBank/DDBJ databases">
        <title>Disparate Historic Effective Population Sizes Predicted by Modern Levels of Genome Diversity for the Scaled Quail (Callipepla squamata) and the Northern Bobwhite (Colinus virginianus): Inferences from First and Second Generation Draft Genome Assemblies for Sympatric New World Quail.</title>
        <authorList>
            <person name="Oldeschulte D.L."/>
            <person name="Halley Y.A."/>
            <person name="Bhattarai E.K."/>
            <person name="Brashear W.A."/>
            <person name="Hill J."/>
            <person name="Metz R.P."/>
            <person name="Johnson C.D."/>
            <person name="Rollins D."/>
            <person name="Peterson M.J."/>
            <person name="Bickhart D.M."/>
            <person name="Decker J.E."/>
            <person name="Seabury C.M."/>
        </authorList>
    </citation>
    <scope>NUCLEOTIDE SEQUENCE [LARGE SCALE GENOMIC DNA]</scope>
    <source>
        <strain evidence="1 2">Texas</strain>
        <tissue evidence="1">Leg muscle</tissue>
    </source>
</reference>
<name>A0A226NE13_CALSU</name>
<dbReference type="SUPFAM" id="SSF57184">
    <property type="entry name" value="Growth factor receptor domain"/>
    <property type="match status" value="2"/>
</dbReference>
<feature type="non-terminal residue" evidence="1">
    <location>
        <position position="1565"/>
    </location>
</feature>
<dbReference type="PANTHER" id="PTHR46104:SF1">
    <property type="entry name" value="GENE 9195-RELATED"/>
    <property type="match status" value="1"/>
</dbReference>
<evidence type="ECO:0000313" key="1">
    <source>
        <dbReference type="EMBL" id="OXB65768.1"/>
    </source>
</evidence>
<dbReference type="PANTHER" id="PTHR46104">
    <property type="entry name" value="GENE 9195-RELATED-RELATED"/>
    <property type="match status" value="1"/>
</dbReference>
<dbReference type="EMBL" id="MCFN01000082">
    <property type="protein sequence ID" value="OXB65768.1"/>
    <property type="molecule type" value="Genomic_DNA"/>
</dbReference>
<dbReference type="SUPFAM" id="SSF57586">
    <property type="entry name" value="TNF receptor-like"/>
    <property type="match status" value="1"/>
</dbReference>
<sequence>YVCPAGSSSPHFPSHACPPGTVGDGFDLFDKSQCEMCPAGYFCVRGPWSVSLQGLPQGERMQTCSGQAHASPALQACTAAWLVWLNQKDFASLDITAVKGPAAPHLWAFCLEIFASRDITALLAQHTRKRGHALLAPGMTRGEPRMPLGAFLVPLGFSAVCLARMLPEDFVHEVKTNVFHVLLGFTVLKDCDAAALLASIALREQESVFILVPLGLSTPPTDSARLRGARSALQECSVETGDSPLRVVPAGQGSSAQQGKIIEGLPAELVPLPTESLLVSLCRPYMWQESSCTACPSGHYCSSTALTAPSGLCSAGYYCLAGASSPSPPGVQETGGPCPVSHFCPEGASFPLACLAGTYNNLTRQAACFPCAAGYYCPENTTSYSMNPCPAGFYCPKGTRFATEFPCPRGYFNPDPMTQSLDSCLPCPPGHYCGKENLTAPSGKCDAGWFCISAAWTSQPFDLDNYTNANCLCPATATGGKCIAGFYCPRGSPEPLPCHPGFYCNASGWHLFLKNECLPVPSGECTAGFYCKGGAVLPNPTDDVTGNICPAGTYCTAGSAEPKLCPAGTFSSLPGRRTLSACQPCPSGFYCEGPGLNSPSGECWEGYYCDNQQGPLIDFTLYPCPQGFYCPPGTNRSTQYSCPAGTFGPRQKLKTVKECQSCPPGKYCEFSGLAAPTGDCAEGFWCRIGARVRNPQDGESGFPCPPGHYCPEGITVSKGPRPQHPLMDSQEHRVRSVTFVLLDPGVQNHAPLAPTCHRPKGRGATSAQRVTTVSLVRNQSHVPRGISVPEAQLFQRLVQQDHITPHKGKPAASPVLKGYFCSGSGLLSPTGLCEAGFYCSGGAISPRPPRRALLLAPASGLYCATAELSSPSGPCETGFSCTGNSMLPNPMDGAVGNISPRGHFCPAGSSSPSPCPRGRLDSSCCVPSFLLPVPNYLCPVGHYCPSGSPEPIPCPSGKYQDQAGKSQCETCPAGMFCALEDHPSNFHNSSRGVIKPMVCPAGYYCLPGTKDGYQYPCPAGTYSNKTGLRNPRECLPCPGGMFCASAGKDHGRALLATSVTLNRHGQTISSVPLAFTVRKALNPQFPAALVTSTLREESGSQQTVSSAQLDISAVVLEHILPSCALLGTSVCQVPTSVQSIHVQRVPLAPGLVPPAVLIVSPAQQACIAQHQVFHSLLDFAIQVIIVPREPLVQPLSNTGYVCLEGSSAPCPSDGVHGYRCPSGFYCPAGTGLELPCEPGTFSPMPGAGACLSCPPGMACSHAATAEPLSCPRGYYCPARTAAPLPCPEGTLNTMEGALAPTACKLCPVGTYCQGDANWEPDGFYCLEGSELPIPCPANTIRDVPGAGQKEDCLPCPPGHWCKAGDSEAYPCPSGHYCFGGNGSDQGSLLAPQKCPPHTYRKLPGAQSLTDCQPCPPGYHCPLSGLTSFEDYPCPLGYWCPGKGDAFFCPPGTSRVQPGAKSLEDCDPCSAGYYCPDPAQTGLPNTQGVPCEPGYECPADVCFLITVPQAVPARCLVKEDIWPSAHLGQGIPLRNSAGSAMQEAIVTTPSSLHPVNPAQQASSAQK</sequence>
<protein>
    <recommendedName>
        <fullName evidence="3">Tyrosine-protein kinase ephrin type A/B receptor-like domain-containing protein</fullName>
    </recommendedName>
</protein>
<comment type="caution">
    <text evidence="1">The sequence shown here is derived from an EMBL/GenBank/DDBJ whole genome shotgun (WGS) entry which is preliminary data.</text>
</comment>
<gene>
    <name evidence="1" type="ORF">ASZ78_004444</name>
</gene>